<dbReference type="SUPFAM" id="SSF54637">
    <property type="entry name" value="Thioesterase/thiol ester dehydrase-isomerase"/>
    <property type="match status" value="1"/>
</dbReference>
<dbReference type="InterPro" id="IPR006683">
    <property type="entry name" value="Thioestr_dom"/>
</dbReference>
<evidence type="ECO:0000313" key="3">
    <source>
        <dbReference type="Proteomes" id="UP000464661"/>
    </source>
</evidence>
<dbReference type="Pfam" id="PF03061">
    <property type="entry name" value="4HBT"/>
    <property type="match status" value="1"/>
</dbReference>
<dbReference type="OrthoDB" id="9813158at2"/>
<dbReference type="Proteomes" id="UP000464661">
    <property type="component" value="Chromosome"/>
</dbReference>
<organism evidence="2 3">
    <name type="scientific">Pseudomonas putida</name>
    <name type="common">Arthrobacter siderocapsulatus</name>
    <dbReference type="NCBI Taxonomy" id="303"/>
    <lineage>
        <taxon>Bacteria</taxon>
        <taxon>Pseudomonadati</taxon>
        <taxon>Pseudomonadota</taxon>
        <taxon>Gammaproteobacteria</taxon>
        <taxon>Pseudomonadales</taxon>
        <taxon>Pseudomonadaceae</taxon>
        <taxon>Pseudomonas</taxon>
    </lineage>
</organism>
<evidence type="ECO:0000259" key="1">
    <source>
        <dbReference type="Pfam" id="PF03061"/>
    </source>
</evidence>
<dbReference type="Gene3D" id="3.10.129.10">
    <property type="entry name" value="Hotdog Thioesterase"/>
    <property type="match status" value="1"/>
</dbReference>
<dbReference type="RefSeq" id="WP_016711641.1">
    <property type="nucleotide sequence ID" value="NZ_AP022324.1"/>
</dbReference>
<dbReference type="GeneID" id="83671060"/>
<dbReference type="EMBL" id="AP022324">
    <property type="protein sequence ID" value="BBU45948.1"/>
    <property type="molecule type" value="Genomic_DNA"/>
</dbReference>
<dbReference type="CDD" id="cd03443">
    <property type="entry name" value="PaaI_thioesterase"/>
    <property type="match status" value="1"/>
</dbReference>
<protein>
    <submittedName>
        <fullName evidence="2">Thioesterase</fullName>
    </submittedName>
</protein>
<dbReference type="AlphaFoldDB" id="A0A0P7CYJ2"/>
<sequence>MIPHAVRQQLNAAHAVGDYGPLLALIPYAGLIGIECERQGDDLLFRLPASPDNIGNPLLPAIHGGVIAGFMELSAALYLLIYSESASIPKIIDFSIDYLRAGHFRDTYAQCQLWRQGRRVTNVAITAWQGDRQSPIATARAHFKIEPEKPLKSSGQPPSE</sequence>
<accession>A0A0P7CYJ2</accession>
<dbReference type="PANTHER" id="PTHR43240">
    <property type="entry name" value="1,4-DIHYDROXY-2-NAPHTHOYL-COA THIOESTERASE 1"/>
    <property type="match status" value="1"/>
</dbReference>
<reference evidence="2 3" key="1">
    <citation type="submission" date="2020-01" db="EMBL/GenBank/DDBJ databases">
        <title>Complete Genome Sequence of Pseudomonas putida Strain TS312, Harboring the HdtS type N-acyl-homoserine Lactone Synthase, Isolated from a Paper Mill.</title>
        <authorList>
            <person name="Hosoe A."/>
            <person name="Suenaga T."/>
            <person name="Sugi T."/>
            <person name="Izumi T."/>
            <person name="Nagai N."/>
            <person name="Terada A."/>
        </authorList>
    </citation>
    <scope>NUCLEOTIDE SEQUENCE [LARGE SCALE GENOMIC DNA]</scope>
    <source>
        <strain evidence="2 3">TS312</strain>
    </source>
</reference>
<dbReference type="PANTHER" id="PTHR43240:SF3">
    <property type="entry name" value="THIOESTERASE DOMAIN-CONTAINING PROTEIN"/>
    <property type="match status" value="1"/>
</dbReference>
<name>A0A0P7CYJ2_PSEPU</name>
<evidence type="ECO:0000313" key="2">
    <source>
        <dbReference type="EMBL" id="BBU45948.1"/>
    </source>
</evidence>
<dbReference type="GO" id="GO:0016790">
    <property type="term" value="F:thiolester hydrolase activity"/>
    <property type="evidence" value="ECO:0007669"/>
    <property type="project" value="UniProtKB-ARBA"/>
</dbReference>
<dbReference type="InterPro" id="IPR029069">
    <property type="entry name" value="HotDog_dom_sf"/>
</dbReference>
<gene>
    <name evidence="2" type="ORF">PPTS312_38630</name>
</gene>
<proteinExistence type="predicted"/>
<feature type="domain" description="Thioesterase" evidence="1">
    <location>
        <begin position="62"/>
        <end position="134"/>
    </location>
</feature>